<dbReference type="InterPro" id="IPR045864">
    <property type="entry name" value="aa-tRNA-synth_II/BPL/LPL"/>
</dbReference>
<dbReference type="Gene3D" id="3.30.930.10">
    <property type="entry name" value="Bira Bifunctional Protein, Domain 2"/>
    <property type="match status" value="1"/>
</dbReference>
<keyword evidence="9" id="KW-0067">ATP-binding</keyword>
<evidence type="ECO:0000256" key="10">
    <source>
        <dbReference type="ARBA" id="ARBA00022842"/>
    </source>
</evidence>
<evidence type="ECO:0000259" key="13">
    <source>
        <dbReference type="PROSITE" id="PS51483"/>
    </source>
</evidence>
<dbReference type="GO" id="GO:0005524">
    <property type="term" value="F:ATP binding"/>
    <property type="evidence" value="ECO:0007669"/>
    <property type="project" value="UniProtKB-KW"/>
</dbReference>
<comment type="caution">
    <text evidence="14">The sequence shown here is derived from an EMBL/GenBank/DDBJ whole genome shotgun (WGS) entry which is preliminary data.</text>
</comment>
<accession>A0A644UDR8</accession>
<evidence type="ECO:0000256" key="12">
    <source>
        <dbReference type="ARBA" id="ARBA00023146"/>
    </source>
</evidence>
<proteinExistence type="inferred from homology"/>
<feature type="domain" description="B5" evidence="13">
    <location>
        <begin position="292"/>
        <end position="367"/>
    </location>
</feature>
<protein>
    <recommendedName>
        <fullName evidence="4">phenylalanine--tRNA ligase</fullName>
        <ecNumber evidence="4">6.1.1.20</ecNumber>
    </recommendedName>
</protein>
<evidence type="ECO:0000256" key="6">
    <source>
        <dbReference type="ARBA" id="ARBA00022598"/>
    </source>
</evidence>
<dbReference type="GO" id="GO:0004826">
    <property type="term" value="F:phenylalanine-tRNA ligase activity"/>
    <property type="evidence" value="ECO:0007669"/>
    <property type="project" value="UniProtKB-EC"/>
</dbReference>
<dbReference type="InterPro" id="IPR009061">
    <property type="entry name" value="DNA-bd_dom_put_sf"/>
</dbReference>
<sequence length="569" mass="63518">MPKIEVNESLFFKLLGRKMDAVSLEAILPNAKAELDAWDDTSAADGNRTIKIELNDTNRPDLWSTAGLARQLRVRETGEIPSYPFFVPLGESPNAAYTVMVDESVRKVRPYLAGFVARGPAISDAMLKDFIQTQEKLTWNYGRKRRSVSIGLYRPSIIAWPVHYRGADPDKEAFVPLQETRTMTLRQILAEHPKGKEYGFILQDEAIHPLLLDDKGRVLSYPPIINSADLGAVLVGDQDLFIEVTGTEYPSVSLTASILACDLADMGFAIENVEVRYPYDTPFGRAVVFPCYFQPEIQTGIGEARKLLGLEMSIGEAREAAQRMGSRARIEGDRIVIRPPEYRNDFLHPVDLVEDILMGMGMDKFPPEKPHDFTIGRLSAIEEFSRKAKLCFVGMSYQEMIYNYLGGRKDYIDRMGVDPKAVVKISNPMSESFEYLRNSPLPGLLGTESVSSKAPYPHRVFEIGKVAVFDEAENYGIATRQFAGFLSSHAQADYNEIASHVATLMYYLGKEYSVREAQDCRFIPGRQAEILRSGKRVGIFGEIHPGVLEAFGITMPSAGGEIDLDLLLS</sequence>
<dbReference type="InterPro" id="IPR041616">
    <property type="entry name" value="PheRS_beta_core"/>
</dbReference>
<organism evidence="14">
    <name type="scientific">bioreactor metagenome</name>
    <dbReference type="NCBI Taxonomy" id="1076179"/>
    <lineage>
        <taxon>unclassified sequences</taxon>
        <taxon>metagenomes</taxon>
        <taxon>ecological metagenomes</taxon>
    </lineage>
</organism>
<dbReference type="EMBL" id="VSSQ01000104">
    <property type="protein sequence ID" value="MPL77135.1"/>
    <property type="molecule type" value="Genomic_DNA"/>
</dbReference>
<keyword evidence="10" id="KW-0460">Magnesium</keyword>
<comment type="subcellular location">
    <subcellularLocation>
        <location evidence="2">Cytoplasm</location>
    </subcellularLocation>
</comment>
<evidence type="ECO:0000256" key="9">
    <source>
        <dbReference type="ARBA" id="ARBA00022840"/>
    </source>
</evidence>
<dbReference type="EC" id="6.1.1.20" evidence="4"/>
<dbReference type="PANTHER" id="PTHR10947:SF0">
    <property type="entry name" value="PHENYLALANINE--TRNA LIGASE BETA SUBUNIT"/>
    <property type="match status" value="1"/>
</dbReference>
<comment type="similarity">
    <text evidence="3">Belongs to the phenylalanyl-tRNA synthetase beta subunit family. Type 2 subfamily.</text>
</comment>
<evidence type="ECO:0000256" key="1">
    <source>
        <dbReference type="ARBA" id="ARBA00001946"/>
    </source>
</evidence>
<dbReference type="NCBIfam" id="TIGR00471">
    <property type="entry name" value="pheT_arch"/>
    <property type="match status" value="1"/>
</dbReference>
<gene>
    <name evidence="14" type="primary">pheT_8</name>
    <name evidence="14" type="ORF">SDC9_22986</name>
</gene>
<dbReference type="GO" id="GO:0000287">
    <property type="term" value="F:magnesium ion binding"/>
    <property type="evidence" value="ECO:0007669"/>
    <property type="project" value="InterPro"/>
</dbReference>
<name>A0A644UDR8_9ZZZZ</name>
<evidence type="ECO:0000256" key="3">
    <source>
        <dbReference type="ARBA" id="ARBA00007438"/>
    </source>
</evidence>
<dbReference type="SUPFAM" id="SSF46955">
    <property type="entry name" value="Putative DNA-binding domain"/>
    <property type="match status" value="1"/>
</dbReference>
<evidence type="ECO:0000256" key="7">
    <source>
        <dbReference type="ARBA" id="ARBA00022723"/>
    </source>
</evidence>
<dbReference type="AlphaFoldDB" id="A0A644UDR8"/>
<keyword evidence="5" id="KW-0963">Cytoplasm</keyword>
<comment type="cofactor">
    <cofactor evidence="1">
        <name>Mg(2+)</name>
        <dbReference type="ChEBI" id="CHEBI:18420"/>
    </cofactor>
</comment>
<dbReference type="PANTHER" id="PTHR10947">
    <property type="entry name" value="PHENYLALANYL-TRNA SYNTHETASE BETA CHAIN AND LEUCINE-RICH REPEAT-CONTAINING PROTEIN 47"/>
    <property type="match status" value="1"/>
</dbReference>
<dbReference type="SUPFAM" id="SSF55681">
    <property type="entry name" value="Class II aaRS and biotin synthetases"/>
    <property type="match status" value="1"/>
</dbReference>
<evidence type="ECO:0000256" key="4">
    <source>
        <dbReference type="ARBA" id="ARBA00012814"/>
    </source>
</evidence>
<dbReference type="Pfam" id="PF17759">
    <property type="entry name" value="tRNA_synthFbeta"/>
    <property type="match status" value="1"/>
</dbReference>
<evidence type="ECO:0000313" key="14">
    <source>
        <dbReference type="EMBL" id="MPL77135.1"/>
    </source>
</evidence>
<dbReference type="Gene3D" id="3.50.40.10">
    <property type="entry name" value="Phenylalanyl-trna Synthetase, Chain B, domain 3"/>
    <property type="match status" value="1"/>
</dbReference>
<dbReference type="SMART" id="SM00873">
    <property type="entry name" value="B3_4"/>
    <property type="match status" value="1"/>
</dbReference>
<dbReference type="InterPro" id="IPR045060">
    <property type="entry name" value="Phe-tRNA-ligase_IIc_bsu"/>
</dbReference>
<dbReference type="InterPro" id="IPR004531">
    <property type="entry name" value="Phe-tRNA-synth_IIc_bsu_arc_euk"/>
</dbReference>
<dbReference type="Gene3D" id="3.30.56.10">
    <property type="match status" value="2"/>
</dbReference>
<dbReference type="InterPro" id="IPR005147">
    <property type="entry name" value="tRNA_synthase_B5-dom"/>
</dbReference>
<dbReference type="PROSITE" id="PS51483">
    <property type="entry name" value="B5"/>
    <property type="match status" value="1"/>
</dbReference>
<dbReference type="GO" id="GO:0009328">
    <property type="term" value="C:phenylalanine-tRNA ligase complex"/>
    <property type="evidence" value="ECO:0007669"/>
    <property type="project" value="TreeGrafter"/>
</dbReference>
<dbReference type="GO" id="GO:0006432">
    <property type="term" value="P:phenylalanyl-tRNA aminoacylation"/>
    <property type="evidence" value="ECO:0007669"/>
    <property type="project" value="InterPro"/>
</dbReference>
<dbReference type="CDD" id="cd00769">
    <property type="entry name" value="PheRS_beta_core"/>
    <property type="match status" value="1"/>
</dbReference>
<evidence type="ECO:0000256" key="2">
    <source>
        <dbReference type="ARBA" id="ARBA00004496"/>
    </source>
</evidence>
<keyword evidence="6 14" id="KW-0436">Ligase</keyword>
<dbReference type="InterPro" id="IPR020825">
    <property type="entry name" value="Phe-tRNA_synthase-like_B3/B4"/>
</dbReference>
<dbReference type="Pfam" id="PF03484">
    <property type="entry name" value="B5"/>
    <property type="match status" value="1"/>
</dbReference>
<dbReference type="SMART" id="SM00874">
    <property type="entry name" value="B5"/>
    <property type="match status" value="1"/>
</dbReference>
<keyword evidence="8" id="KW-0547">Nucleotide-binding</keyword>
<reference evidence="14" key="1">
    <citation type="submission" date="2019-08" db="EMBL/GenBank/DDBJ databases">
        <authorList>
            <person name="Kucharzyk K."/>
            <person name="Murdoch R.W."/>
            <person name="Higgins S."/>
            <person name="Loffler F."/>
        </authorList>
    </citation>
    <scope>NUCLEOTIDE SEQUENCE</scope>
</reference>
<evidence type="ECO:0000256" key="11">
    <source>
        <dbReference type="ARBA" id="ARBA00022917"/>
    </source>
</evidence>
<evidence type="ECO:0000256" key="5">
    <source>
        <dbReference type="ARBA" id="ARBA00022490"/>
    </source>
</evidence>
<evidence type="ECO:0000256" key="8">
    <source>
        <dbReference type="ARBA" id="ARBA00022741"/>
    </source>
</evidence>
<keyword evidence="12" id="KW-0030">Aminoacyl-tRNA synthetase</keyword>
<keyword evidence="11" id="KW-0648">Protein biosynthesis</keyword>
<dbReference type="InterPro" id="IPR005146">
    <property type="entry name" value="B3/B4_tRNA-bd"/>
</dbReference>
<keyword evidence="7" id="KW-0479">Metal-binding</keyword>
<dbReference type="GO" id="GO:0003723">
    <property type="term" value="F:RNA binding"/>
    <property type="evidence" value="ECO:0007669"/>
    <property type="project" value="InterPro"/>
</dbReference>